<dbReference type="Proteomes" id="UP000887013">
    <property type="component" value="Unassembled WGS sequence"/>
</dbReference>
<evidence type="ECO:0008006" key="4">
    <source>
        <dbReference type="Google" id="ProtNLM"/>
    </source>
</evidence>
<dbReference type="InterPro" id="IPR036397">
    <property type="entry name" value="RNaseH_sf"/>
</dbReference>
<evidence type="ECO:0000313" key="2">
    <source>
        <dbReference type="EMBL" id="GFS56983.1"/>
    </source>
</evidence>
<dbReference type="GO" id="GO:0003676">
    <property type="term" value="F:nucleic acid binding"/>
    <property type="evidence" value="ECO:0007669"/>
    <property type="project" value="InterPro"/>
</dbReference>
<name>A0A8X6JC24_NEPPI</name>
<feature type="chain" id="PRO_5036468494" description="RNase H type-1 domain-containing protein" evidence="1">
    <location>
        <begin position="23"/>
        <end position="125"/>
    </location>
</feature>
<comment type="caution">
    <text evidence="2">The sequence shown here is derived from an EMBL/GenBank/DDBJ whole genome shotgun (WGS) entry which is preliminary data.</text>
</comment>
<dbReference type="AlphaFoldDB" id="A0A8X6JC24"/>
<evidence type="ECO:0000256" key="1">
    <source>
        <dbReference type="SAM" id="SignalP"/>
    </source>
</evidence>
<feature type="signal peptide" evidence="1">
    <location>
        <begin position="1"/>
        <end position="22"/>
    </location>
</feature>
<accession>A0A8X6JC24</accession>
<dbReference type="EMBL" id="BMAW01046723">
    <property type="protein sequence ID" value="GFS56983.1"/>
    <property type="molecule type" value="Genomic_DNA"/>
</dbReference>
<dbReference type="SUPFAM" id="SSF53098">
    <property type="entry name" value="Ribonuclease H-like"/>
    <property type="match status" value="1"/>
</dbReference>
<gene>
    <name evidence="2" type="ORF">NPIL_271131</name>
</gene>
<keyword evidence="1" id="KW-0732">Signal</keyword>
<organism evidence="2 3">
    <name type="scientific">Nephila pilipes</name>
    <name type="common">Giant wood spider</name>
    <name type="synonym">Nephila maculata</name>
    <dbReference type="NCBI Taxonomy" id="299642"/>
    <lineage>
        <taxon>Eukaryota</taxon>
        <taxon>Metazoa</taxon>
        <taxon>Ecdysozoa</taxon>
        <taxon>Arthropoda</taxon>
        <taxon>Chelicerata</taxon>
        <taxon>Arachnida</taxon>
        <taxon>Araneae</taxon>
        <taxon>Araneomorphae</taxon>
        <taxon>Entelegynae</taxon>
        <taxon>Araneoidea</taxon>
        <taxon>Nephilidae</taxon>
        <taxon>Nephila</taxon>
    </lineage>
</organism>
<dbReference type="OrthoDB" id="7554985at2759"/>
<dbReference type="InterPro" id="IPR012337">
    <property type="entry name" value="RNaseH-like_sf"/>
</dbReference>
<evidence type="ECO:0000313" key="3">
    <source>
        <dbReference type="Proteomes" id="UP000887013"/>
    </source>
</evidence>
<sequence>MKPFWITLKVLAQLFLVTPFQSIFMLEQLPLTSIKNSKPSMQPSNNLLFVLTLSRELSYSQILVSVLQALSSNRESLRVQRCRVLLKEFKGKVFFQWVPFHCGLRGNETADFLSKKENCSSPKVL</sequence>
<proteinExistence type="predicted"/>
<keyword evidence="3" id="KW-1185">Reference proteome</keyword>
<protein>
    <recommendedName>
        <fullName evidence="4">RNase H type-1 domain-containing protein</fullName>
    </recommendedName>
</protein>
<dbReference type="Gene3D" id="3.30.420.10">
    <property type="entry name" value="Ribonuclease H-like superfamily/Ribonuclease H"/>
    <property type="match status" value="1"/>
</dbReference>
<reference evidence="2" key="1">
    <citation type="submission" date="2020-08" db="EMBL/GenBank/DDBJ databases">
        <title>Multicomponent nature underlies the extraordinary mechanical properties of spider dragline silk.</title>
        <authorList>
            <person name="Kono N."/>
            <person name="Nakamura H."/>
            <person name="Mori M."/>
            <person name="Yoshida Y."/>
            <person name="Ohtoshi R."/>
            <person name="Malay A.D."/>
            <person name="Moran D.A.P."/>
            <person name="Tomita M."/>
            <person name="Numata K."/>
            <person name="Arakawa K."/>
        </authorList>
    </citation>
    <scope>NUCLEOTIDE SEQUENCE</scope>
</reference>